<proteinExistence type="predicted"/>
<organism evidence="2 3">
    <name type="scientific">Sugiyamaella lignohabitans</name>
    <dbReference type="NCBI Taxonomy" id="796027"/>
    <lineage>
        <taxon>Eukaryota</taxon>
        <taxon>Fungi</taxon>
        <taxon>Dikarya</taxon>
        <taxon>Ascomycota</taxon>
        <taxon>Saccharomycotina</taxon>
        <taxon>Dipodascomycetes</taxon>
        <taxon>Dipodascales</taxon>
        <taxon>Trichomonascaceae</taxon>
        <taxon>Sugiyamaella</taxon>
    </lineage>
</organism>
<feature type="compositionally biased region" description="Low complexity" evidence="1">
    <location>
        <begin position="180"/>
        <end position="191"/>
    </location>
</feature>
<feature type="region of interest" description="Disordered" evidence="1">
    <location>
        <begin position="1"/>
        <end position="719"/>
    </location>
</feature>
<feature type="compositionally biased region" description="Polar residues" evidence="1">
    <location>
        <begin position="298"/>
        <end position="309"/>
    </location>
</feature>
<reference evidence="2 3" key="1">
    <citation type="submission" date="2016-02" db="EMBL/GenBank/DDBJ databases">
        <title>Complete genome sequence and transcriptome regulation of the pentose utilising yeast Sugiyamaella lignohabitans.</title>
        <authorList>
            <person name="Bellasio M."/>
            <person name="Peymann A."/>
            <person name="Valli M."/>
            <person name="Sipitzky M."/>
            <person name="Graf A."/>
            <person name="Sauer M."/>
            <person name="Marx H."/>
            <person name="Mattanovich D."/>
        </authorList>
    </citation>
    <scope>NUCLEOTIDE SEQUENCE [LARGE SCALE GENOMIC DNA]</scope>
    <source>
        <strain evidence="2 3">CBS 10342</strain>
    </source>
</reference>
<feature type="compositionally biased region" description="Basic and acidic residues" evidence="1">
    <location>
        <begin position="594"/>
        <end position="605"/>
    </location>
</feature>
<evidence type="ECO:0000256" key="1">
    <source>
        <dbReference type="SAM" id="MobiDB-lite"/>
    </source>
</evidence>
<feature type="compositionally biased region" description="Polar residues" evidence="1">
    <location>
        <begin position="319"/>
        <end position="335"/>
    </location>
</feature>
<feature type="compositionally biased region" description="Basic and acidic residues" evidence="1">
    <location>
        <begin position="643"/>
        <end position="664"/>
    </location>
</feature>
<dbReference type="EMBL" id="CP014500">
    <property type="protein sequence ID" value="ANB11759.1"/>
    <property type="molecule type" value="Genomic_DNA"/>
</dbReference>
<evidence type="ECO:0000313" key="3">
    <source>
        <dbReference type="Proteomes" id="UP000189580"/>
    </source>
</evidence>
<keyword evidence="3" id="KW-1185">Reference proteome</keyword>
<dbReference type="RefSeq" id="XP_018734236.1">
    <property type="nucleotide sequence ID" value="XM_018881661.1"/>
</dbReference>
<gene>
    <name evidence="2" type="ORF">AWJ20_4581</name>
</gene>
<evidence type="ECO:0000313" key="2">
    <source>
        <dbReference type="EMBL" id="ANB11759.1"/>
    </source>
</evidence>
<feature type="compositionally biased region" description="Basic residues" evidence="1">
    <location>
        <begin position="619"/>
        <end position="628"/>
    </location>
</feature>
<feature type="compositionally biased region" description="Polar residues" evidence="1">
    <location>
        <begin position="219"/>
        <end position="231"/>
    </location>
</feature>
<dbReference type="KEGG" id="slb:AWJ20_4581"/>
<feature type="compositionally biased region" description="Pro residues" evidence="1">
    <location>
        <begin position="511"/>
        <end position="523"/>
    </location>
</feature>
<feature type="compositionally biased region" description="Polar residues" evidence="1">
    <location>
        <begin position="393"/>
        <end position="406"/>
    </location>
</feature>
<sequence length="874" mass="93165">MSDSSDLPSIPARPRPPVASDIPNIPKRPESRPSASPTLSDLSSTSSNAIPVIPVRPPSSSRSASDDATPPVTASPVPSIPKRPAKASSRPPADEVESTSTITEPTEDAVGDAVAPASTTEPSALPQIPSRPSKQAQPEDDSNILRDSGAELEAPVVPSRPSLHTSQPPNVPDRPSAPLTTSSETQFSTTSDAVEQPPVPNRPIATSTPDLPAIPSRPRPTSSSDASQSTERAVPAIPSSRPQSTSKRPSESAETIISDDISASSTASVSGELSDVKENLTGTSPVEVQPAEAEEPVSSNSSSDFTEANASFIKEPLSESEQTLQPVTEQPSTSPVEALKNITPASEVDNIRNPKSSDDVDAPDKDDSQKIPDSAVENTVVPVSEDTEVAGETTPSVIAEENQTAIETKVAEREILSTDGKDSISEKEIQDKETVLPVETEPSPHASPVIPARPSKSPEKSDSPLLAADSTKEISETAEKSTESITTESIPKAPPRPSQRPQRSEQAVKAPAPPASKPKPIVPARPTSKIASSFIAATSEQVSSKPKPKPPVGSKIGSLRASLFNDLNNMMARGPPPPGGFPMKPVSSEEQEDDDKKPQQEDATEKAPAPTSTNDARKSRAKGPRGRRLPTSAKSEFTIIVDHVWELEPKAKSEAKTDDIELQKTTDGIEDNSSKSNVEGSESINVDAEPVVEALPESNSKVEVEHEQKRGPESELEHELVLESHVEPEAALETKSQAEPEFDFEVKPLAEPVSTRPVELQQEVHEVPKQIEQQSEPEVTRKLDLEPEPEQAQESSTVTSHSGIGTEASVEDVKSESINIAGQESVKDIHALLETEHNQDLKQTVVEPESIIHTEADDQHSNQEKLEEVEGEDE</sequence>
<feature type="compositionally biased region" description="Polar residues" evidence="1">
    <location>
        <begin position="792"/>
        <end position="803"/>
    </location>
</feature>
<feature type="compositionally biased region" description="Basic and acidic residues" evidence="1">
    <location>
        <begin position="409"/>
        <end position="434"/>
    </location>
</feature>
<name>A0A167CIV7_9ASCO</name>
<feature type="compositionally biased region" description="Low complexity" evidence="1">
    <location>
        <begin position="33"/>
        <end position="71"/>
    </location>
</feature>
<dbReference type="AlphaFoldDB" id="A0A167CIV7"/>
<feature type="compositionally biased region" description="Low complexity" evidence="1">
    <location>
        <begin position="252"/>
        <end position="268"/>
    </location>
</feature>
<dbReference type="Proteomes" id="UP000189580">
    <property type="component" value="Chromosome c"/>
</dbReference>
<feature type="region of interest" description="Disordered" evidence="1">
    <location>
        <begin position="837"/>
        <end position="874"/>
    </location>
</feature>
<feature type="compositionally biased region" description="Basic and acidic residues" evidence="1">
    <location>
        <begin position="850"/>
        <end position="868"/>
    </location>
</feature>
<dbReference type="GeneID" id="30036729"/>
<feature type="compositionally biased region" description="Basic and acidic residues" evidence="1">
    <location>
        <begin position="470"/>
        <end position="482"/>
    </location>
</feature>
<accession>A0A167CIV7</accession>
<feature type="compositionally biased region" description="Basic and acidic residues" evidence="1">
    <location>
        <begin position="700"/>
        <end position="719"/>
    </location>
</feature>
<feature type="compositionally biased region" description="Polar residues" evidence="1">
    <location>
        <begin position="529"/>
        <end position="541"/>
    </location>
</feature>
<protein>
    <submittedName>
        <fullName evidence="2">Uncharacterized protein</fullName>
    </submittedName>
</protein>
<feature type="compositionally biased region" description="Basic and acidic residues" evidence="1">
    <location>
        <begin position="349"/>
        <end position="370"/>
    </location>
</feature>
<feature type="region of interest" description="Disordered" evidence="1">
    <location>
        <begin position="765"/>
        <end position="815"/>
    </location>
</feature>
<feature type="compositionally biased region" description="Polar residues" evidence="1">
    <location>
        <begin position="674"/>
        <end position="684"/>
    </location>
</feature>